<dbReference type="InterPro" id="IPR005248">
    <property type="entry name" value="NadD/NMNAT"/>
</dbReference>
<dbReference type="SUPFAM" id="SSF52374">
    <property type="entry name" value="Nucleotidylyl transferase"/>
    <property type="match status" value="1"/>
</dbReference>
<evidence type="ECO:0000256" key="5">
    <source>
        <dbReference type="ARBA" id="ARBA00022741"/>
    </source>
</evidence>
<dbReference type="PANTHER" id="PTHR39321">
    <property type="entry name" value="NICOTINATE-NUCLEOTIDE ADENYLYLTRANSFERASE-RELATED"/>
    <property type="match status" value="1"/>
</dbReference>
<evidence type="ECO:0000256" key="3">
    <source>
        <dbReference type="ARBA" id="ARBA00022679"/>
    </source>
</evidence>
<dbReference type="AlphaFoldDB" id="A0A933E9S6"/>
<evidence type="ECO:0000256" key="1">
    <source>
        <dbReference type="ARBA" id="ARBA00004790"/>
    </source>
</evidence>
<keyword evidence="5" id="KW-0547">Nucleotide-binding</keyword>
<dbReference type="PANTHER" id="PTHR39321:SF3">
    <property type="entry name" value="PHOSPHOPANTETHEINE ADENYLYLTRANSFERASE"/>
    <property type="match status" value="1"/>
</dbReference>
<evidence type="ECO:0000313" key="9">
    <source>
        <dbReference type="Proteomes" id="UP000752292"/>
    </source>
</evidence>
<evidence type="ECO:0008006" key="10">
    <source>
        <dbReference type="Google" id="ProtNLM"/>
    </source>
</evidence>
<evidence type="ECO:0000256" key="7">
    <source>
        <dbReference type="ARBA" id="ARBA00023027"/>
    </source>
</evidence>
<dbReference type="GO" id="GO:0009435">
    <property type="term" value="P:NAD+ biosynthetic process"/>
    <property type="evidence" value="ECO:0007669"/>
    <property type="project" value="InterPro"/>
</dbReference>
<evidence type="ECO:0000256" key="2">
    <source>
        <dbReference type="ARBA" id="ARBA00022642"/>
    </source>
</evidence>
<reference evidence="8" key="1">
    <citation type="submission" date="2020-07" db="EMBL/GenBank/DDBJ databases">
        <title>Huge and variable diversity of episymbiotic CPR bacteria and DPANN archaea in groundwater ecosystems.</title>
        <authorList>
            <person name="He C.Y."/>
            <person name="Keren R."/>
            <person name="Whittaker M."/>
            <person name="Farag I.F."/>
            <person name="Doudna J."/>
            <person name="Cate J.H.D."/>
            <person name="Banfield J.F."/>
        </authorList>
    </citation>
    <scope>NUCLEOTIDE SEQUENCE</scope>
    <source>
        <strain evidence="8">NC_groundwater_1370_Ag_S-0.2um_69_93</strain>
    </source>
</reference>
<gene>
    <name evidence="8" type="ORF">HY618_02425</name>
</gene>
<sequence length="149" mass="16952">IEVERGGLSYTVDTLAALGEGACKGHETIFLVGADAFCEVHTWSRAPQLLRMTHFAVTLRGEQRWGDVLRTLERTMPPLDPSLKFEPVGDHKAKVIGSRYFIHFVRISDLEISATQIRRLVRSGASIRYLLPREVELFIIRRRLYRGSS</sequence>
<comment type="pathway">
    <text evidence="1">Cofactor biosynthesis; NAD(+) biosynthesis.</text>
</comment>
<dbReference type="Proteomes" id="UP000752292">
    <property type="component" value="Unassembled WGS sequence"/>
</dbReference>
<name>A0A933E9S6_UNCTE</name>
<dbReference type="InterPro" id="IPR014729">
    <property type="entry name" value="Rossmann-like_a/b/a_fold"/>
</dbReference>
<protein>
    <recommendedName>
        <fullName evidence="10">Nicotinate (Nicotinamide) nucleotide adenylyltransferase</fullName>
    </recommendedName>
</protein>
<dbReference type="EMBL" id="JACQRX010000109">
    <property type="protein sequence ID" value="MBI4251289.1"/>
    <property type="molecule type" value="Genomic_DNA"/>
</dbReference>
<keyword evidence="7" id="KW-0520">NAD</keyword>
<evidence type="ECO:0000256" key="4">
    <source>
        <dbReference type="ARBA" id="ARBA00022695"/>
    </source>
</evidence>
<keyword evidence="4" id="KW-0548">Nucleotidyltransferase</keyword>
<accession>A0A933E9S6</accession>
<keyword evidence="3" id="KW-0808">Transferase</keyword>
<dbReference type="Gene3D" id="3.40.50.620">
    <property type="entry name" value="HUPs"/>
    <property type="match status" value="1"/>
</dbReference>
<evidence type="ECO:0000256" key="6">
    <source>
        <dbReference type="ARBA" id="ARBA00022840"/>
    </source>
</evidence>
<dbReference type="GO" id="GO:0016779">
    <property type="term" value="F:nucleotidyltransferase activity"/>
    <property type="evidence" value="ECO:0007669"/>
    <property type="project" value="UniProtKB-KW"/>
</dbReference>
<feature type="non-terminal residue" evidence="8">
    <location>
        <position position="1"/>
    </location>
</feature>
<proteinExistence type="predicted"/>
<evidence type="ECO:0000313" key="8">
    <source>
        <dbReference type="EMBL" id="MBI4251289.1"/>
    </source>
</evidence>
<organism evidence="8 9">
    <name type="scientific">Tectimicrobiota bacterium</name>
    <dbReference type="NCBI Taxonomy" id="2528274"/>
    <lineage>
        <taxon>Bacteria</taxon>
        <taxon>Pseudomonadati</taxon>
        <taxon>Nitrospinota/Tectimicrobiota group</taxon>
        <taxon>Candidatus Tectimicrobiota</taxon>
    </lineage>
</organism>
<keyword evidence="6" id="KW-0067">ATP-binding</keyword>
<comment type="caution">
    <text evidence="8">The sequence shown here is derived from an EMBL/GenBank/DDBJ whole genome shotgun (WGS) entry which is preliminary data.</text>
</comment>
<keyword evidence="2" id="KW-0662">Pyridine nucleotide biosynthesis</keyword>
<dbReference type="GO" id="GO:0005524">
    <property type="term" value="F:ATP binding"/>
    <property type="evidence" value="ECO:0007669"/>
    <property type="project" value="UniProtKB-KW"/>
</dbReference>